<accession>A0A0A9DXC6</accession>
<reference evidence="1" key="2">
    <citation type="journal article" date="2015" name="Data Brief">
        <title>Shoot transcriptome of the giant reed, Arundo donax.</title>
        <authorList>
            <person name="Barrero R.A."/>
            <person name="Guerrero F.D."/>
            <person name="Moolhuijzen P."/>
            <person name="Goolsby J.A."/>
            <person name="Tidwell J."/>
            <person name="Bellgard S.E."/>
            <person name="Bellgard M.I."/>
        </authorList>
    </citation>
    <scope>NUCLEOTIDE SEQUENCE</scope>
    <source>
        <tissue evidence="1">Shoot tissue taken approximately 20 cm above the soil surface</tissue>
    </source>
</reference>
<proteinExistence type="predicted"/>
<protein>
    <submittedName>
        <fullName evidence="1">Uncharacterized protein</fullName>
    </submittedName>
</protein>
<dbReference type="AlphaFoldDB" id="A0A0A9DXC6"/>
<dbReference type="EMBL" id="GBRH01204701">
    <property type="protein sequence ID" value="JAD93194.1"/>
    <property type="molecule type" value="Transcribed_RNA"/>
</dbReference>
<reference evidence="1" key="1">
    <citation type="submission" date="2014-09" db="EMBL/GenBank/DDBJ databases">
        <authorList>
            <person name="Magalhaes I.L.F."/>
            <person name="Oliveira U."/>
            <person name="Santos F.R."/>
            <person name="Vidigal T.H.D.A."/>
            <person name="Brescovit A.D."/>
            <person name="Santos A.J."/>
        </authorList>
    </citation>
    <scope>NUCLEOTIDE SEQUENCE</scope>
    <source>
        <tissue evidence="1">Shoot tissue taken approximately 20 cm above the soil surface</tissue>
    </source>
</reference>
<name>A0A0A9DXC6_ARUDO</name>
<sequence length="29" mass="3275">MIQNEIVGECLWIMTCDMPHLPCGINSLI</sequence>
<organism evidence="1">
    <name type="scientific">Arundo donax</name>
    <name type="common">Giant reed</name>
    <name type="synonym">Donax arundinaceus</name>
    <dbReference type="NCBI Taxonomy" id="35708"/>
    <lineage>
        <taxon>Eukaryota</taxon>
        <taxon>Viridiplantae</taxon>
        <taxon>Streptophyta</taxon>
        <taxon>Embryophyta</taxon>
        <taxon>Tracheophyta</taxon>
        <taxon>Spermatophyta</taxon>
        <taxon>Magnoliopsida</taxon>
        <taxon>Liliopsida</taxon>
        <taxon>Poales</taxon>
        <taxon>Poaceae</taxon>
        <taxon>PACMAD clade</taxon>
        <taxon>Arundinoideae</taxon>
        <taxon>Arundineae</taxon>
        <taxon>Arundo</taxon>
    </lineage>
</organism>
<evidence type="ECO:0000313" key="1">
    <source>
        <dbReference type="EMBL" id="JAD93194.1"/>
    </source>
</evidence>